<dbReference type="Pfam" id="PF13692">
    <property type="entry name" value="Glyco_trans_1_4"/>
    <property type="match status" value="1"/>
</dbReference>
<organism evidence="2 3">
    <name type="scientific">Luteolibacter flavescens</name>
    <dbReference type="NCBI Taxonomy" id="1859460"/>
    <lineage>
        <taxon>Bacteria</taxon>
        <taxon>Pseudomonadati</taxon>
        <taxon>Verrucomicrobiota</taxon>
        <taxon>Verrucomicrobiia</taxon>
        <taxon>Verrucomicrobiales</taxon>
        <taxon>Verrucomicrobiaceae</taxon>
        <taxon>Luteolibacter</taxon>
    </lineage>
</organism>
<evidence type="ECO:0000313" key="3">
    <source>
        <dbReference type="Proteomes" id="UP001207930"/>
    </source>
</evidence>
<protein>
    <submittedName>
        <fullName evidence="2">Glycosyltransferase</fullName>
        <ecNumber evidence="2">2.4.-.-</ecNumber>
    </submittedName>
</protein>
<reference evidence="2 3" key="1">
    <citation type="submission" date="2022-10" db="EMBL/GenBank/DDBJ databases">
        <title>Luteolibacter flavescens strain MCCC 1K03193, whole genome shotgun sequencing project.</title>
        <authorList>
            <person name="Zhao G."/>
            <person name="Shen L."/>
        </authorList>
    </citation>
    <scope>NUCLEOTIDE SEQUENCE [LARGE SCALE GENOMIC DNA]</scope>
    <source>
        <strain evidence="2 3">MCCC 1K03193</strain>
    </source>
</reference>
<evidence type="ECO:0000259" key="1">
    <source>
        <dbReference type="Pfam" id="PF13579"/>
    </source>
</evidence>
<dbReference type="Gene3D" id="3.40.50.2000">
    <property type="entry name" value="Glycogen Phosphorylase B"/>
    <property type="match status" value="2"/>
</dbReference>
<dbReference type="Pfam" id="PF13579">
    <property type="entry name" value="Glyco_trans_4_4"/>
    <property type="match status" value="1"/>
</dbReference>
<dbReference type="InterPro" id="IPR028098">
    <property type="entry name" value="Glyco_trans_4-like_N"/>
</dbReference>
<dbReference type="PANTHER" id="PTHR12526">
    <property type="entry name" value="GLYCOSYLTRANSFERASE"/>
    <property type="match status" value="1"/>
</dbReference>
<dbReference type="PANTHER" id="PTHR12526:SF637">
    <property type="entry name" value="GLYCOSYLTRANSFERASE EPSF-RELATED"/>
    <property type="match status" value="1"/>
</dbReference>
<keyword evidence="3" id="KW-1185">Reference proteome</keyword>
<keyword evidence="2" id="KW-0808">Transferase</keyword>
<dbReference type="EC" id="2.4.-.-" evidence="2"/>
<proteinExistence type="predicted"/>
<gene>
    <name evidence="2" type="ORF">OKA04_21465</name>
</gene>
<keyword evidence="2" id="KW-0328">Glycosyltransferase</keyword>
<dbReference type="SUPFAM" id="SSF53756">
    <property type="entry name" value="UDP-Glycosyltransferase/glycogen phosphorylase"/>
    <property type="match status" value="1"/>
</dbReference>
<sequence>MRLAFVTDSAGRRAGGIHACLPLLARALATQGCGVTTFAIRDLADEDPASDWEPIPLHLFPPTGPRALGMSPGLVRHLTRSDADVLHTHGLWQGASLATHLASKRRGRPYVVSPHGMLDPWALAHSRWKKLVASALFERKHLVHAACIHALCESEARSIRSYGLRQPVAIIPNAVELPADPVGSPAPAPARALVFLGRLHPKKGLLSALDAWSKAYSTAGTTRGDRWQLVIAGWDQNRHEDDLKMHCAALGLPFASIPAATYLDPSHDFGDTGVVFVGPAFGPDKDRLLRRADAFILPSLSEGLPMAVLEAWAYGLPVLMTEHCNLPEGFIAEAAIRIGTDSHSIAAGLADLFAGSGDALRSMGSNGRRLVEERFTWDRVAGQMRQVYEWILGGGAAPAFLHDP</sequence>
<evidence type="ECO:0000313" key="2">
    <source>
        <dbReference type="EMBL" id="MCW1887321.1"/>
    </source>
</evidence>
<name>A0ABT3FUQ4_9BACT</name>
<accession>A0ABT3FUQ4</accession>
<feature type="domain" description="Glycosyltransferase subfamily 4-like N-terminal" evidence="1">
    <location>
        <begin position="15"/>
        <end position="173"/>
    </location>
</feature>
<dbReference type="Proteomes" id="UP001207930">
    <property type="component" value="Unassembled WGS sequence"/>
</dbReference>
<dbReference type="EMBL" id="JAPDDS010000016">
    <property type="protein sequence ID" value="MCW1887321.1"/>
    <property type="molecule type" value="Genomic_DNA"/>
</dbReference>
<dbReference type="GO" id="GO:0016757">
    <property type="term" value="F:glycosyltransferase activity"/>
    <property type="evidence" value="ECO:0007669"/>
    <property type="project" value="UniProtKB-KW"/>
</dbReference>
<comment type="caution">
    <text evidence="2">The sequence shown here is derived from an EMBL/GenBank/DDBJ whole genome shotgun (WGS) entry which is preliminary data.</text>
</comment>